<evidence type="ECO:0000256" key="1">
    <source>
        <dbReference type="ARBA" id="ARBA00004162"/>
    </source>
</evidence>
<reference evidence="13" key="1">
    <citation type="submission" date="2019-02" db="EMBL/GenBank/DDBJ databases">
        <authorList>
            <person name="Gruber-Vodicka R. H."/>
            <person name="Seah K. B. B."/>
        </authorList>
    </citation>
    <scope>NUCLEOTIDE SEQUENCE</scope>
    <source>
        <strain evidence="13">BECK_BY1</strain>
        <strain evidence="12">BECK_BY2</strain>
        <strain evidence="11">BECK_BY3</strain>
    </source>
</reference>
<evidence type="ECO:0000256" key="9">
    <source>
        <dbReference type="HAMAP-Rule" id="MF_00236"/>
    </source>
</evidence>
<evidence type="ECO:0000313" key="12">
    <source>
        <dbReference type="EMBL" id="VFK53378.1"/>
    </source>
</evidence>
<dbReference type="NCBIfam" id="TIGR01411">
    <property type="entry name" value="tatAE"/>
    <property type="match status" value="1"/>
</dbReference>
<accession>A0A450ZSX8</accession>
<proteinExistence type="inferred from homology"/>
<dbReference type="EMBL" id="CAADFV010000015">
    <property type="protein sequence ID" value="VFK53378.1"/>
    <property type="molecule type" value="Genomic_DNA"/>
</dbReference>
<keyword evidence="4 9" id="KW-0812">Transmembrane</keyword>
<dbReference type="GO" id="GO:0043953">
    <property type="term" value="P:protein transport by the Tat complex"/>
    <property type="evidence" value="ECO:0007669"/>
    <property type="project" value="UniProtKB-UniRule"/>
</dbReference>
<dbReference type="PANTHER" id="PTHR42982">
    <property type="entry name" value="SEC-INDEPENDENT PROTEIN TRANSLOCASE PROTEIN TATA"/>
    <property type="match status" value="1"/>
</dbReference>
<dbReference type="InterPro" id="IPR006312">
    <property type="entry name" value="TatA/E"/>
</dbReference>
<gene>
    <name evidence="9" type="primary">tatA</name>
    <name evidence="13" type="ORF">BECKTUN1418D_GA0071000_10552</name>
    <name evidence="12" type="ORF">BECKTUN1418E_GA0071001_101524</name>
    <name evidence="11" type="ORF">BECKTUN1418F_GA0071002_101324</name>
</gene>
<dbReference type="GO" id="GO:0008320">
    <property type="term" value="F:protein transmembrane transporter activity"/>
    <property type="evidence" value="ECO:0007669"/>
    <property type="project" value="UniProtKB-UniRule"/>
</dbReference>
<evidence type="ECO:0000256" key="8">
    <source>
        <dbReference type="ARBA" id="ARBA00023136"/>
    </source>
</evidence>
<sequence length="96" mass="10378">MGFGGISVWQLLIILVIIVLLFGTKKLRNIGSDLGDAIKSFRSSIKDGHRTDETEDVEKSETKGVEKLEEDLGNTINDSVKGGIGETANSKKQTSV</sequence>
<dbReference type="Gene3D" id="1.20.5.3310">
    <property type="match status" value="1"/>
</dbReference>
<keyword evidence="2 9" id="KW-0813">Transport</keyword>
<protein>
    <recommendedName>
        <fullName evidence="9">Sec-independent protein translocase protein TatA</fullName>
    </recommendedName>
</protein>
<keyword evidence="6 9" id="KW-1133">Transmembrane helix</keyword>
<evidence type="ECO:0000256" key="7">
    <source>
        <dbReference type="ARBA" id="ARBA00023010"/>
    </source>
</evidence>
<dbReference type="InterPro" id="IPR003369">
    <property type="entry name" value="TatA/B/E"/>
</dbReference>
<keyword evidence="8 9" id="KW-0472">Membrane</keyword>
<dbReference type="PANTHER" id="PTHR42982:SF1">
    <property type="entry name" value="SEC-INDEPENDENT PROTEIN TRANSLOCASE PROTEIN TATA"/>
    <property type="match status" value="1"/>
</dbReference>
<evidence type="ECO:0000256" key="5">
    <source>
        <dbReference type="ARBA" id="ARBA00022927"/>
    </source>
</evidence>
<feature type="region of interest" description="Disordered" evidence="10">
    <location>
        <begin position="72"/>
        <end position="96"/>
    </location>
</feature>
<dbReference type="AlphaFoldDB" id="A0A450ZSX8"/>
<evidence type="ECO:0000256" key="4">
    <source>
        <dbReference type="ARBA" id="ARBA00022692"/>
    </source>
</evidence>
<feature type="transmembrane region" description="Helical" evidence="9">
    <location>
        <begin position="6"/>
        <end position="24"/>
    </location>
</feature>
<dbReference type="GO" id="GO:0033281">
    <property type="term" value="C:TAT protein transport complex"/>
    <property type="evidence" value="ECO:0007669"/>
    <property type="project" value="UniProtKB-UniRule"/>
</dbReference>
<keyword evidence="7 9" id="KW-0811">Translocation</keyword>
<keyword evidence="5 9" id="KW-0653">Protein transport</keyword>
<evidence type="ECO:0000313" key="13">
    <source>
        <dbReference type="EMBL" id="VFK56878.1"/>
    </source>
</evidence>
<evidence type="ECO:0000256" key="3">
    <source>
        <dbReference type="ARBA" id="ARBA00022475"/>
    </source>
</evidence>
<evidence type="ECO:0000256" key="6">
    <source>
        <dbReference type="ARBA" id="ARBA00022989"/>
    </source>
</evidence>
<dbReference type="EMBL" id="CAADFX010000055">
    <property type="protein sequence ID" value="VFK56878.1"/>
    <property type="molecule type" value="Genomic_DNA"/>
</dbReference>
<keyword evidence="3 9" id="KW-1003">Cell membrane</keyword>
<feature type="compositionally biased region" description="Polar residues" evidence="10">
    <location>
        <begin position="87"/>
        <end position="96"/>
    </location>
</feature>
<dbReference type="Pfam" id="PF02416">
    <property type="entry name" value="TatA_B_E"/>
    <property type="match status" value="1"/>
</dbReference>
<comment type="function">
    <text evidence="9">Part of the twin-arginine translocation (Tat) system that transports large folded proteins containing a characteristic twin-arginine motif in their signal peptide across membranes. TatA could form the protein-conducting channel of the Tat system.</text>
</comment>
<organism evidence="13">
    <name type="scientific">Candidatus Kentrum sp. TUN</name>
    <dbReference type="NCBI Taxonomy" id="2126343"/>
    <lineage>
        <taxon>Bacteria</taxon>
        <taxon>Pseudomonadati</taxon>
        <taxon>Pseudomonadota</taxon>
        <taxon>Gammaproteobacteria</taxon>
        <taxon>Candidatus Kentrum</taxon>
    </lineage>
</organism>
<evidence type="ECO:0000256" key="10">
    <source>
        <dbReference type="SAM" id="MobiDB-lite"/>
    </source>
</evidence>
<evidence type="ECO:0000313" key="11">
    <source>
        <dbReference type="EMBL" id="VFK52783.1"/>
    </source>
</evidence>
<comment type="subunit">
    <text evidence="9">The Tat system comprises two distinct complexes: a TatABC complex, containing multiple copies of TatA, TatB and TatC subunits, and a separate TatA complex, containing only TatA subunits. Substrates initially bind to the TatABC complex, which probably triggers association of the separate TatA complex to form the active translocon.</text>
</comment>
<dbReference type="EMBL" id="CAADFY010000013">
    <property type="protein sequence ID" value="VFK52783.1"/>
    <property type="molecule type" value="Genomic_DNA"/>
</dbReference>
<feature type="region of interest" description="Disordered" evidence="10">
    <location>
        <begin position="45"/>
        <end position="64"/>
    </location>
</feature>
<comment type="subcellular location">
    <subcellularLocation>
        <location evidence="1 9">Cell membrane</location>
        <topology evidence="1 9">Single-pass membrane protein</topology>
    </subcellularLocation>
</comment>
<evidence type="ECO:0000256" key="2">
    <source>
        <dbReference type="ARBA" id="ARBA00022448"/>
    </source>
</evidence>
<dbReference type="HAMAP" id="MF_00236">
    <property type="entry name" value="TatA_E"/>
    <property type="match status" value="1"/>
</dbReference>
<name>A0A450ZSX8_9GAMM</name>
<comment type="similarity">
    <text evidence="9">Belongs to the TatA/E family.</text>
</comment>